<dbReference type="SUPFAM" id="SSF54695">
    <property type="entry name" value="POZ domain"/>
    <property type="match status" value="1"/>
</dbReference>
<dbReference type="SMR" id="A0A482X5I1"/>
<comment type="subcellular location">
    <subcellularLocation>
        <location evidence="1">Nucleus</location>
    </subcellularLocation>
</comment>
<dbReference type="PROSITE" id="PS50097">
    <property type="entry name" value="BTB"/>
    <property type="match status" value="1"/>
</dbReference>
<dbReference type="InParanoid" id="A0A482X5I1"/>
<dbReference type="GO" id="GO:0006357">
    <property type="term" value="P:regulation of transcription by RNA polymerase II"/>
    <property type="evidence" value="ECO:0007669"/>
    <property type="project" value="TreeGrafter"/>
</dbReference>
<protein>
    <recommendedName>
        <fullName evidence="4">BTB domain-containing protein</fullName>
    </recommendedName>
</protein>
<feature type="region of interest" description="Disordered" evidence="3">
    <location>
        <begin position="347"/>
        <end position="388"/>
    </location>
</feature>
<reference evidence="5 6" key="1">
    <citation type="journal article" date="2017" name="Gigascience">
        <title>Genome sequence of the small brown planthopper, Laodelphax striatellus.</title>
        <authorList>
            <person name="Zhu J."/>
            <person name="Jiang F."/>
            <person name="Wang X."/>
            <person name="Yang P."/>
            <person name="Bao Y."/>
            <person name="Zhao W."/>
            <person name="Wang W."/>
            <person name="Lu H."/>
            <person name="Wang Q."/>
            <person name="Cui N."/>
            <person name="Li J."/>
            <person name="Chen X."/>
            <person name="Luo L."/>
            <person name="Yu J."/>
            <person name="Kang L."/>
            <person name="Cui F."/>
        </authorList>
    </citation>
    <scope>NUCLEOTIDE SEQUENCE [LARGE SCALE GENOMIC DNA]</scope>
    <source>
        <strain evidence="5">Lst14</strain>
    </source>
</reference>
<dbReference type="GO" id="GO:0005634">
    <property type="term" value="C:nucleus"/>
    <property type="evidence" value="ECO:0007669"/>
    <property type="project" value="UniProtKB-SubCell"/>
</dbReference>
<dbReference type="Proteomes" id="UP000291343">
    <property type="component" value="Unassembled WGS sequence"/>
</dbReference>
<evidence type="ECO:0000313" key="5">
    <source>
        <dbReference type="EMBL" id="RZF41017.1"/>
    </source>
</evidence>
<dbReference type="InterPro" id="IPR011333">
    <property type="entry name" value="SKP1/BTB/POZ_sf"/>
</dbReference>
<dbReference type="STRING" id="195883.A0A482X5I1"/>
<dbReference type="Gene3D" id="3.30.710.10">
    <property type="entry name" value="Potassium Channel Kv1.1, Chain A"/>
    <property type="match status" value="1"/>
</dbReference>
<evidence type="ECO:0000256" key="3">
    <source>
        <dbReference type="SAM" id="MobiDB-lite"/>
    </source>
</evidence>
<dbReference type="Pfam" id="PF00651">
    <property type="entry name" value="BTB"/>
    <property type="match status" value="1"/>
</dbReference>
<dbReference type="Gene3D" id="3.30.160.60">
    <property type="entry name" value="Classic Zinc Finger"/>
    <property type="match status" value="1"/>
</dbReference>
<comment type="caution">
    <text evidence="5">The sequence shown here is derived from an EMBL/GenBank/DDBJ whole genome shotgun (WGS) entry which is preliminary data.</text>
</comment>
<feature type="region of interest" description="Disordered" evidence="3">
    <location>
        <begin position="130"/>
        <end position="170"/>
    </location>
</feature>
<sequence length="388" mass="42098">MGSAKVLAWGEFSSSLASTVQALHVHEELVDVTLAADGRSFPAHKLVLSAASPLLMLLLYNSGCQHPVVLLAGITARDLEALLQFVYQGEVSVDPNQLPSLLQAANCLDIQAFLSIALSEEMYSQGDDVMSMNSSEGMLSPTRKRRRKHKRMPKMESHTWHQPTSVEGHSTSIECQTDSLDESVIENHHLCMESSSAADNSGSELIEETTICIDGQITTLKRMPSDQPAECPVCGAFIKQSRNLKRHIQIKHRDAHVQFAAVRKRRRKTSAAAAETTTTINGDDPHDCTHNEPISDTAEPASASQAPQITDLQPMRWYSPLWTSSVPSTSSDVLSYALPAQLSPTVVHSGGEATPAPAYETASIRHPSTTPVVDLTGAPEHQPAPKTE</sequence>
<feature type="compositionally biased region" description="Low complexity" evidence="3">
    <location>
        <begin position="270"/>
        <end position="279"/>
    </location>
</feature>
<dbReference type="GO" id="GO:0048468">
    <property type="term" value="P:cell development"/>
    <property type="evidence" value="ECO:0007669"/>
    <property type="project" value="UniProtKB-ARBA"/>
</dbReference>
<dbReference type="PANTHER" id="PTHR23110:SF10">
    <property type="entry name" value="TRANSCRIPTION FACTOR GAGA"/>
    <property type="match status" value="1"/>
</dbReference>
<dbReference type="EMBL" id="QKKF02017260">
    <property type="protein sequence ID" value="RZF41017.1"/>
    <property type="molecule type" value="Genomic_DNA"/>
</dbReference>
<keyword evidence="2" id="KW-0539">Nucleus</keyword>
<dbReference type="PROSITE" id="PS00028">
    <property type="entry name" value="ZINC_FINGER_C2H2_1"/>
    <property type="match status" value="1"/>
</dbReference>
<name>A0A482X5I1_LAOST</name>
<dbReference type="GO" id="GO:0048513">
    <property type="term" value="P:animal organ development"/>
    <property type="evidence" value="ECO:0007669"/>
    <property type="project" value="UniProtKB-ARBA"/>
</dbReference>
<evidence type="ECO:0000256" key="2">
    <source>
        <dbReference type="ARBA" id="ARBA00023242"/>
    </source>
</evidence>
<dbReference type="OrthoDB" id="10027872at2759"/>
<organism evidence="5 6">
    <name type="scientific">Laodelphax striatellus</name>
    <name type="common">Small brown planthopper</name>
    <name type="synonym">Delphax striatella</name>
    <dbReference type="NCBI Taxonomy" id="195883"/>
    <lineage>
        <taxon>Eukaryota</taxon>
        <taxon>Metazoa</taxon>
        <taxon>Ecdysozoa</taxon>
        <taxon>Arthropoda</taxon>
        <taxon>Hexapoda</taxon>
        <taxon>Insecta</taxon>
        <taxon>Pterygota</taxon>
        <taxon>Neoptera</taxon>
        <taxon>Paraneoptera</taxon>
        <taxon>Hemiptera</taxon>
        <taxon>Auchenorrhyncha</taxon>
        <taxon>Fulgoroidea</taxon>
        <taxon>Delphacidae</taxon>
        <taxon>Criomorphinae</taxon>
        <taxon>Laodelphax</taxon>
    </lineage>
</organism>
<keyword evidence="6" id="KW-1185">Reference proteome</keyword>
<dbReference type="InterPro" id="IPR000210">
    <property type="entry name" value="BTB/POZ_dom"/>
</dbReference>
<dbReference type="InterPro" id="IPR013087">
    <property type="entry name" value="Znf_C2H2_type"/>
</dbReference>
<proteinExistence type="predicted"/>
<dbReference type="PANTHER" id="PTHR23110">
    <property type="entry name" value="BTB DOMAIN TRANSCRIPTION FACTOR"/>
    <property type="match status" value="1"/>
</dbReference>
<dbReference type="InterPro" id="IPR051095">
    <property type="entry name" value="Dros_DevTransReg"/>
</dbReference>
<dbReference type="Pfam" id="PF09237">
    <property type="entry name" value="GAGA"/>
    <property type="match status" value="1"/>
</dbReference>
<gene>
    <name evidence="5" type="ORF">LSTR_LSTR002649</name>
</gene>
<dbReference type="FunCoup" id="A0A482X5I1">
    <property type="interactions" value="788"/>
</dbReference>
<accession>A0A482X5I1</accession>
<dbReference type="GO" id="GO:0003006">
    <property type="term" value="P:developmental process involved in reproduction"/>
    <property type="evidence" value="ECO:0007669"/>
    <property type="project" value="UniProtKB-ARBA"/>
</dbReference>
<evidence type="ECO:0000256" key="1">
    <source>
        <dbReference type="ARBA" id="ARBA00004123"/>
    </source>
</evidence>
<feature type="compositionally biased region" description="Polar residues" evidence="3">
    <location>
        <begin position="160"/>
        <end position="170"/>
    </location>
</feature>
<dbReference type="CDD" id="cd18315">
    <property type="entry name" value="BTB_POZ_BAB-like"/>
    <property type="match status" value="1"/>
</dbReference>
<evidence type="ECO:0000259" key="4">
    <source>
        <dbReference type="PROSITE" id="PS50097"/>
    </source>
</evidence>
<dbReference type="AlphaFoldDB" id="A0A482X5I1"/>
<feature type="region of interest" description="Disordered" evidence="3">
    <location>
        <begin position="262"/>
        <end position="308"/>
    </location>
</feature>
<evidence type="ECO:0000313" key="6">
    <source>
        <dbReference type="Proteomes" id="UP000291343"/>
    </source>
</evidence>
<dbReference type="InterPro" id="IPR015318">
    <property type="entry name" value="Znf_GAGA-bd_fac"/>
</dbReference>
<feature type="compositionally biased region" description="Basic residues" evidence="3">
    <location>
        <begin position="142"/>
        <end position="152"/>
    </location>
</feature>
<dbReference type="SMART" id="SM00225">
    <property type="entry name" value="BTB"/>
    <property type="match status" value="1"/>
</dbReference>
<feature type="domain" description="BTB" evidence="4">
    <location>
        <begin position="30"/>
        <end position="95"/>
    </location>
</feature>